<dbReference type="Gene3D" id="1.20.1720.10">
    <property type="entry name" value="Multidrug resistance protein D"/>
    <property type="match status" value="1"/>
</dbReference>
<dbReference type="InterPro" id="IPR011701">
    <property type="entry name" value="MFS"/>
</dbReference>
<evidence type="ECO:0000256" key="7">
    <source>
        <dbReference type="ARBA" id="ARBA00023136"/>
    </source>
</evidence>
<keyword evidence="3 8" id="KW-0813">Transport</keyword>
<feature type="transmembrane region" description="Helical" evidence="8">
    <location>
        <begin position="102"/>
        <end position="119"/>
    </location>
</feature>
<dbReference type="PANTHER" id="PTHR43124">
    <property type="entry name" value="PURINE EFFLUX PUMP PBUE"/>
    <property type="match status" value="1"/>
</dbReference>
<dbReference type="NCBIfam" id="NF008270">
    <property type="entry name" value="PRK11043.1"/>
    <property type="match status" value="1"/>
</dbReference>
<keyword evidence="5 8" id="KW-0812">Transmembrane</keyword>
<reference evidence="10" key="1">
    <citation type="submission" date="2021-11" db="EMBL/GenBank/DDBJ databases">
        <title>Vibrio ZSDE26 sp. nov. and Vibrio ZSDZ34 sp. nov., isolated from coastal seawater in Qingdao.</title>
        <authorList>
            <person name="Zhang P."/>
        </authorList>
    </citation>
    <scope>NUCLEOTIDE SEQUENCE</scope>
    <source>
        <strain evidence="10">ZSDE26</strain>
    </source>
</reference>
<evidence type="ECO:0000313" key="10">
    <source>
        <dbReference type="EMBL" id="MCK6265588.1"/>
    </source>
</evidence>
<dbReference type="EMBL" id="JAJHVV010000017">
    <property type="protein sequence ID" value="MCK6265588.1"/>
    <property type="molecule type" value="Genomic_DNA"/>
</dbReference>
<comment type="caution">
    <text evidence="10">The sequence shown here is derived from an EMBL/GenBank/DDBJ whole genome shotgun (WGS) entry which is preliminary data.</text>
</comment>
<feature type="transmembrane region" description="Helical" evidence="8">
    <location>
        <begin position="131"/>
        <end position="151"/>
    </location>
</feature>
<gene>
    <name evidence="10" type="ORF">KP803_20235</name>
</gene>
<feature type="transmembrane region" description="Helical" evidence="8">
    <location>
        <begin position="42"/>
        <end position="61"/>
    </location>
</feature>
<dbReference type="RefSeq" id="WP_248010657.1">
    <property type="nucleotide sequence ID" value="NZ_JAJHVV010000017.1"/>
</dbReference>
<feature type="transmembrane region" description="Helical" evidence="8">
    <location>
        <begin position="73"/>
        <end position="90"/>
    </location>
</feature>
<dbReference type="InterPro" id="IPR020846">
    <property type="entry name" value="MFS_dom"/>
</dbReference>
<keyword evidence="7 8" id="KW-0472">Membrane</keyword>
<dbReference type="GO" id="GO:1990961">
    <property type="term" value="P:xenobiotic detoxification by transmembrane export across the plasma membrane"/>
    <property type="evidence" value="ECO:0007669"/>
    <property type="project" value="InterPro"/>
</dbReference>
<dbReference type="PANTHER" id="PTHR43124:SF3">
    <property type="entry name" value="CHLORAMPHENICOL EFFLUX PUMP RV0191"/>
    <property type="match status" value="1"/>
</dbReference>
<dbReference type="FunFam" id="1.20.1720.10:FF:000005">
    <property type="entry name" value="Bcr/CflA family efflux transporter"/>
    <property type="match status" value="1"/>
</dbReference>
<evidence type="ECO:0000256" key="6">
    <source>
        <dbReference type="ARBA" id="ARBA00022989"/>
    </source>
</evidence>
<evidence type="ECO:0000256" key="3">
    <source>
        <dbReference type="ARBA" id="ARBA00022448"/>
    </source>
</evidence>
<dbReference type="PROSITE" id="PS50850">
    <property type="entry name" value="MFS"/>
    <property type="match status" value="1"/>
</dbReference>
<keyword evidence="4" id="KW-1003">Cell membrane</keyword>
<evidence type="ECO:0000313" key="11">
    <source>
        <dbReference type="Proteomes" id="UP001139559"/>
    </source>
</evidence>
<dbReference type="InterPro" id="IPR004812">
    <property type="entry name" value="Efflux_drug-R_Bcr/CmlA"/>
</dbReference>
<evidence type="ECO:0000256" key="1">
    <source>
        <dbReference type="ARBA" id="ARBA00004651"/>
    </source>
</evidence>
<keyword evidence="11" id="KW-1185">Reference proteome</keyword>
<evidence type="ECO:0000259" key="9">
    <source>
        <dbReference type="PROSITE" id="PS50850"/>
    </source>
</evidence>
<dbReference type="GO" id="GO:0042910">
    <property type="term" value="F:xenobiotic transmembrane transporter activity"/>
    <property type="evidence" value="ECO:0007669"/>
    <property type="project" value="InterPro"/>
</dbReference>
<feature type="domain" description="Major facilitator superfamily (MFS) profile" evidence="9">
    <location>
        <begin position="7"/>
        <end position="384"/>
    </location>
</feature>
<comment type="subcellular location">
    <subcellularLocation>
        <location evidence="8">Cell inner membrane</location>
        <topology evidence="8">Multi-pass membrane protein</topology>
    </subcellularLocation>
    <subcellularLocation>
        <location evidence="1">Cell membrane</location>
        <topology evidence="1">Multi-pass membrane protein</topology>
    </subcellularLocation>
</comment>
<dbReference type="NCBIfam" id="TIGR00710">
    <property type="entry name" value="efflux_Bcr_CflA"/>
    <property type="match status" value="1"/>
</dbReference>
<dbReference type="Proteomes" id="UP001139559">
    <property type="component" value="Unassembled WGS sequence"/>
</dbReference>
<dbReference type="CDD" id="cd17320">
    <property type="entry name" value="MFS_MdfA_MDR_like"/>
    <property type="match status" value="1"/>
</dbReference>
<proteinExistence type="inferred from homology"/>
<accession>A0A9X1XQW2</accession>
<evidence type="ECO:0000256" key="2">
    <source>
        <dbReference type="ARBA" id="ARBA00006236"/>
    </source>
</evidence>
<dbReference type="Pfam" id="PF07690">
    <property type="entry name" value="MFS_1"/>
    <property type="match status" value="1"/>
</dbReference>
<feature type="transmembrane region" description="Helical" evidence="8">
    <location>
        <begin position="299"/>
        <end position="317"/>
    </location>
</feature>
<dbReference type="InterPro" id="IPR050189">
    <property type="entry name" value="MFS_Efflux_Transporters"/>
</dbReference>
<feature type="transmembrane region" description="Helical" evidence="8">
    <location>
        <begin position="157"/>
        <end position="178"/>
    </location>
</feature>
<comment type="caution">
    <text evidence="8">Lacks conserved residue(s) required for the propagation of feature annotation.</text>
</comment>
<evidence type="ECO:0000256" key="8">
    <source>
        <dbReference type="RuleBase" id="RU365088"/>
    </source>
</evidence>
<keyword evidence="6 8" id="KW-1133">Transmembrane helix</keyword>
<sequence>MNVSKFQLIYLAALSTLGFIATDMYLPAFKIMESDFATGPEQIALSLTIFLVGMAVGQLLWGLASDKFGHRTTLAAGLALFTMASFGLAFSDQVWQLLTLRFVQAFGVCAPAVIWQAMVIKQYPSKTSQQIFATIMPLVALSPALAPQLGVVLANHFGWHSIFIALTLMGAMLVAVTLGQPKQEKEMKPSSMGSDIKALFSSKTYLGNVIMFATASAAFFAYLTGMPEIMSQLGYSAKDIGLSFVPQTLAFMIGGYLGKALVKKHGDERVLKQLIGLFSIATLLVFIASQWQLSSIWPILTPFCLIAVANGALYPIVVNRALSSAKKSPATAAGLQNSIQISVSSAASALVAAMASQAQSATGIAIIICTLGLWVGYIISNKQLSKHFRAPDNARVVRDK</sequence>
<organism evidence="10 11">
    <name type="scientific">Vibrio amylolyticus</name>
    <dbReference type="NCBI Taxonomy" id="2847292"/>
    <lineage>
        <taxon>Bacteria</taxon>
        <taxon>Pseudomonadati</taxon>
        <taxon>Pseudomonadota</taxon>
        <taxon>Gammaproteobacteria</taxon>
        <taxon>Vibrionales</taxon>
        <taxon>Vibrionaceae</taxon>
        <taxon>Vibrio</taxon>
    </lineage>
</organism>
<evidence type="ECO:0000256" key="4">
    <source>
        <dbReference type="ARBA" id="ARBA00022475"/>
    </source>
</evidence>
<feature type="transmembrane region" description="Helical" evidence="8">
    <location>
        <begin position="274"/>
        <end position="293"/>
    </location>
</feature>
<dbReference type="InterPro" id="IPR036259">
    <property type="entry name" value="MFS_trans_sf"/>
</dbReference>
<feature type="transmembrane region" description="Helical" evidence="8">
    <location>
        <begin position="205"/>
        <end position="224"/>
    </location>
</feature>
<comment type="similarity">
    <text evidence="2 8">Belongs to the major facilitator superfamily. Bcr/CmlA family.</text>
</comment>
<feature type="transmembrane region" description="Helical" evidence="8">
    <location>
        <begin position="244"/>
        <end position="262"/>
    </location>
</feature>
<feature type="transmembrane region" description="Helical" evidence="8">
    <location>
        <begin position="361"/>
        <end position="379"/>
    </location>
</feature>
<feature type="transmembrane region" description="Helical" evidence="8">
    <location>
        <begin position="338"/>
        <end position="355"/>
    </location>
</feature>
<protein>
    <recommendedName>
        <fullName evidence="8">Bcr/CflA family efflux transporter</fullName>
    </recommendedName>
</protein>
<dbReference type="GO" id="GO:0005886">
    <property type="term" value="C:plasma membrane"/>
    <property type="evidence" value="ECO:0007669"/>
    <property type="project" value="UniProtKB-SubCell"/>
</dbReference>
<dbReference type="SUPFAM" id="SSF103473">
    <property type="entry name" value="MFS general substrate transporter"/>
    <property type="match status" value="1"/>
</dbReference>
<keyword evidence="8" id="KW-0997">Cell inner membrane</keyword>
<evidence type="ECO:0000256" key="5">
    <source>
        <dbReference type="ARBA" id="ARBA00022692"/>
    </source>
</evidence>
<dbReference type="AlphaFoldDB" id="A0A9X1XQW2"/>
<name>A0A9X1XQW2_9VIBR</name>